<dbReference type="GO" id="GO:0009249">
    <property type="term" value="P:protein lipoylation"/>
    <property type="evidence" value="ECO:0007669"/>
    <property type="project" value="TreeGrafter"/>
</dbReference>
<dbReference type="EMBL" id="JAJSPL020000026">
    <property type="protein sequence ID" value="KAK7738392.1"/>
    <property type="molecule type" value="Genomic_DNA"/>
</dbReference>
<dbReference type="PANTHER" id="PTHR10993:SF7">
    <property type="entry name" value="LIPOYLTRANSFERASE 2, MITOCHONDRIAL-RELATED"/>
    <property type="match status" value="1"/>
</dbReference>
<comment type="caution">
    <text evidence="2">The sequence shown here is derived from an EMBL/GenBank/DDBJ whole genome shotgun (WGS) entry which is preliminary data.</text>
</comment>
<evidence type="ECO:0000256" key="1">
    <source>
        <dbReference type="SAM" id="MobiDB-lite"/>
    </source>
</evidence>
<proteinExistence type="predicted"/>
<name>A0AAN9UBY4_9PEZI</name>
<evidence type="ECO:0000313" key="2">
    <source>
        <dbReference type="EMBL" id="KAK7738392.1"/>
    </source>
</evidence>
<keyword evidence="3" id="KW-1185">Reference proteome</keyword>
<protein>
    <submittedName>
        <fullName evidence="2">Uncharacterized protein</fullName>
    </submittedName>
</protein>
<dbReference type="AlphaFoldDB" id="A0AAN9UBY4"/>
<dbReference type="SUPFAM" id="SSF55681">
    <property type="entry name" value="Class II aaRS and biotin synthetases"/>
    <property type="match status" value="1"/>
</dbReference>
<organism evidence="2 3">
    <name type="scientific">Cytospora paraplurivora</name>
    <dbReference type="NCBI Taxonomy" id="2898453"/>
    <lineage>
        <taxon>Eukaryota</taxon>
        <taxon>Fungi</taxon>
        <taxon>Dikarya</taxon>
        <taxon>Ascomycota</taxon>
        <taxon>Pezizomycotina</taxon>
        <taxon>Sordariomycetes</taxon>
        <taxon>Sordariomycetidae</taxon>
        <taxon>Diaporthales</taxon>
        <taxon>Cytosporaceae</taxon>
        <taxon>Cytospora</taxon>
    </lineage>
</organism>
<dbReference type="Gene3D" id="3.30.930.10">
    <property type="entry name" value="Bira Bifunctional Protein, Domain 2"/>
    <property type="match status" value="1"/>
</dbReference>
<accession>A0AAN9UBY4</accession>
<feature type="region of interest" description="Disordered" evidence="1">
    <location>
        <begin position="43"/>
        <end position="84"/>
    </location>
</feature>
<evidence type="ECO:0000313" key="3">
    <source>
        <dbReference type="Proteomes" id="UP001320245"/>
    </source>
</evidence>
<feature type="compositionally biased region" description="Polar residues" evidence="1">
    <location>
        <begin position="770"/>
        <end position="782"/>
    </location>
</feature>
<dbReference type="PANTHER" id="PTHR10993">
    <property type="entry name" value="OCTANOYLTRANSFERASE"/>
    <property type="match status" value="1"/>
</dbReference>
<gene>
    <name evidence="2" type="ORF">SLS53_006207</name>
</gene>
<dbReference type="GO" id="GO:0033819">
    <property type="term" value="F:lipoyl(octanoyl) transferase activity"/>
    <property type="evidence" value="ECO:0007669"/>
    <property type="project" value="TreeGrafter"/>
</dbReference>
<feature type="compositionally biased region" description="Basic and acidic residues" evidence="1">
    <location>
        <begin position="729"/>
        <end position="746"/>
    </location>
</feature>
<sequence length="782" mass="89651">MAKIKAMRLRLRHIHIPDLPPLYAPRFLAPRIRDFIQSQIKQMRDLSEESDAPENLDATGGSQEVTPRGPFARPPSTFDSWVKRASPPPTVLSFTRRPTYILPKHRLEKTESWQADFLTNALKSKLMVKFPEPPRWSSLPWRPFWEHKQPEDEWQFDPISHEWPKAGVMIMPCAEAMYLGPGQVSMWPIIDLRDDVQRGKRKFRTKYEYERVLEDTTIEVLKREYGIDAFAIPGSTGVWVESKIPPPEMEAGPFERGDGPRAGSRRDNVRRIATIHTSITNDITQWGVSIHVGQPDPIVDSWTSFTNPWTPIRQHKTTTSIAAELAYIGNSPRHESRKSQLELYGQRKTRYLQTYFNTESAFAGSLYKSMPYSLVKTQGGRREPAPLGLDNRDLSSAWTYEFARQLGMHDGFVDHYGVVDFSEANSTDMPSKTPKPGFMTRPLLDEHWLTKPYEQVDVPLVQSGKSELVSSEIMEDTLRLEKTEGKLDSGDHGGWMTSWPLWCETLKMKLEQSIAGGPWDTRLRSHEWEKEQAARQMRRKTALRETEELKQQWAAEPRQLIRRPLTDQMIKKLSEMARDMEQALQEVPVEGRLSQELLESTAQMRRLLENRFAGRVKDMIEPKKPRKAELSAVLEEDKAEARQAHDVQHDAQSLTALLSSTSLTSTPAQGGAPTRNLKQSRQDIAWRRLPNTRVGRPAKDGRNNITPVDKPIVSSERRRPGFVKFTETRHEQFHRGRRETGLEKAAARRKAVPDAVSTRLKRPGGETNYLPRTQQILSSDPD</sequence>
<dbReference type="InterPro" id="IPR045864">
    <property type="entry name" value="aa-tRNA-synth_II/BPL/LPL"/>
</dbReference>
<dbReference type="Proteomes" id="UP001320245">
    <property type="component" value="Unassembled WGS sequence"/>
</dbReference>
<feature type="region of interest" description="Disordered" evidence="1">
    <location>
        <begin position="729"/>
        <end position="782"/>
    </location>
</feature>
<reference evidence="2 3" key="1">
    <citation type="journal article" date="2023" name="PLoS ONE">
        <title>Cytospora paraplurivora sp. nov. isolated from orchards with fruit tree decline syndrome in Ontario, Canada.</title>
        <authorList>
            <person name="Ilyukhin E."/>
            <person name="Nguyen H.D.T."/>
            <person name="Castle A.J."/>
            <person name="Ellouze W."/>
        </authorList>
    </citation>
    <scope>NUCLEOTIDE SEQUENCE [LARGE SCALE GENOMIC DNA]</scope>
    <source>
        <strain evidence="2 3">FDS-564</strain>
    </source>
</reference>